<dbReference type="Proteomes" id="UP000647585">
    <property type="component" value="Unassembled WGS sequence"/>
</dbReference>
<dbReference type="EMBL" id="BMXO01000026">
    <property type="protein sequence ID" value="GGW71723.1"/>
    <property type="molecule type" value="Genomic_DNA"/>
</dbReference>
<evidence type="ECO:0000313" key="3">
    <source>
        <dbReference type="Proteomes" id="UP000647585"/>
    </source>
</evidence>
<evidence type="ECO:0000256" key="1">
    <source>
        <dbReference type="SAM" id="SignalP"/>
    </source>
</evidence>
<keyword evidence="1" id="KW-0732">Signal</keyword>
<reference evidence="3" key="1">
    <citation type="journal article" date="2019" name="Int. J. Syst. Evol. Microbiol.">
        <title>The Global Catalogue of Microorganisms (GCM) 10K type strain sequencing project: providing services to taxonomists for standard genome sequencing and annotation.</title>
        <authorList>
            <consortium name="The Broad Institute Genomics Platform"/>
            <consortium name="The Broad Institute Genome Sequencing Center for Infectious Disease"/>
            <person name="Wu L."/>
            <person name="Ma J."/>
        </authorList>
    </citation>
    <scope>NUCLEOTIDE SEQUENCE [LARGE SCALE GENOMIC DNA]</scope>
    <source>
        <strain evidence="3">KCTC 22157</strain>
    </source>
</reference>
<comment type="caution">
    <text evidence="2">The sequence shown here is derived from an EMBL/GenBank/DDBJ whole genome shotgun (WGS) entry which is preliminary data.</text>
</comment>
<keyword evidence="3" id="KW-1185">Reference proteome</keyword>
<feature type="signal peptide" evidence="1">
    <location>
        <begin position="1"/>
        <end position="25"/>
    </location>
</feature>
<gene>
    <name evidence="2" type="ORF">GCM10007158_35080</name>
</gene>
<dbReference type="RefSeq" id="WP_189464323.1">
    <property type="nucleotide sequence ID" value="NZ_BMXO01000026.1"/>
</dbReference>
<name>A0ABQ2WTL2_9GAMM</name>
<accession>A0ABQ2WTL2</accession>
<protein>
    <submittedName>
        <fullName evidence="2">Uncharacterized protein</fullName>
    </submittedName>
</protein>
<organism evidence="2 3">
    <name type="scientific">Halomonas johnsoniae</name>
    <dbReference type="NCBI Taxonomy" id="502832"/>
    <lineage>
        <taxon>Bacteria</taxon>
        <taxon>Pseudomonadati</taxon>
        <taxon>Pseudomonadota</taxon>
        <taxon>Gammaproteobacteria</taxon>
        <taxon>Oceanospirillales</taxon>
        <taxon>Halomonadaceae</taxon>
        <taxon>Halomonas</taxon>
    </lineage>
</organism>
<proteinExistence type="predicted"/>
<sequence>MIMKKAYASLFVFLLLMLTVSSASAQSCGSMNVSSSGGYVAPQQYDTVYTFNVRCVATYRFTFEDRSGNNPRHFLEHIIERNTGGSWQVVSVTTSMNARSVTRTFSPTATGEHRYRIRNIGDNTVRTWAMTGTIPTISIFP</sequence>
<feature type="chain" id="PRO_5046928123" evidence="1">
    <location>
        <begin position="26"/>
        <end position="141"/>
    </location>
</feature>
<evidence type="ECO:0000313" key="2">
    <source>
        <dbReference type="EMBL" id="GGW71723.1"/>
    </source>
</evidence>
<dbReference type="PROSITE" id="PS51257">
    <property type="entry name" value="PROKAR_LIPOPROTEIN"/>
    <property type="match status" value="1"/>
</dbReference>